<dbReference type="Proteomes" id="UP001241072">
    <property type="component" value="Unassembled WGS sequence"/>
</dbReference>
<organism evidence="9 10">
    <name type="scientific">Antiquaquibacter soli</name>
    <dbReference type="NCBI Taxonomy" id="3064523"/>
    <lineage>
        <taxon>Bacteria</taxon>
        <taxon>Bacillati</taxon>
        <taxon>Actinomycetota</taxon>
        <taxon>Actinomycetes</taxon>
        <taxon>Micrococcales</taxon>
        <taxon>Microbacteriaceae</taxon>
        <taxon>Antiquaquibacter</taxon>
    </lineage>
</organism>
<feature type="region of interest" description="Disordered" evidence="6">
    <location>
        <begin position="18"/>
        <end position="50"/>
    </location>
</feature>
<sequence>MASTDGERLAPVTWLFGAPAPTAQDAPDSVASPSVAPPVASTSAAPRLARSQEEVVRHLAEEADQIVARRSETVEKSRRSEEPGRFQRINNVSMHALGRRGMSTAEMREYLLGREFALDEVEGEIDRLLGVGLLDDFALAETLIRTLRDRKGLGRSALVAELRRRKLDGEAVDAALEDLDDDEFARALSLAEKRAGQLRSLDDETAKRRLGAFLMRKGYSGAVVQAVVARALSRAAAGPVFR</sequence>
<name>A0ABT9BL17_9MICO</name>
<keyword evidence="4 5" id="KW-0963">Cytoplasm</keyword>
<evidence type="ECO:0000256" key="4">
    <source>
        <dbReference type="ARBA" id="ARBA00022490"/>
    </source>
</evidence>
<gene>
    <name evidence="5" type="primary">recX</name>
    <name evidence="9" type="ORF">Q5716_05680</name>
</gene>
<dbReference type="EMBL" id="JAUQUB010000001">
    <property type="protein sequence ID" value="MDO7881717.1"/>
    <property type="molecule type" value="Genomic_DNA"/>
</dbReference>
<dbReference type="Pfam" id="PF02631">
    <property type="entry name" value="RecX_HTH2"/>
    <property type="match status" value="1"/>
</dbReference>
<dbReference type="PANTHER" id="PTHR33602:SF1">
    <property type="entry name" value="REGULATORY PROTEIN RECX FAMILY PROTEIN"/>
    <property type="match status" value="1"/>
</dbReference>
<evidence type="ECO:0000256" key="5">
    <source>
        <dbReference type="HAMAP-Rule" id="MF_01114"/>
    </source>
</evidence>
<dbReference type="PANTHER" id="PTHR33602">
    <property type="entry name" value="REGULATORY PROTEIN RECX FAMILY PROTEIN"/>
    <property type="match status" value="1"/>
</dbReference>
<comment type="function">
    <text evidence="5">Modulates RecA activity.</text>
</comment>
<evidence type="ECO:0000256" key="3">
    <source>
        <dbReference type="ARBA" id="ARBA00018111"/>
    </source>
</evidence>
<reference evidence="9 10" key="1">
    <citation type="submission" date="2023-07" db="EMBL/GenBank/DDBJ databases">
        <title>Protaetiibacter sp. nov WY-16 isolated from soil.</title>
        <authorList>
            <person name="Liu B."/>
            <person name="Wan Y."/>
        </authorList>
    </citation>
    <scope>NUCLEOTIDE SEQUENCE [LARGE SCALE GENOMIC DNA]</scope>
    <source>
        <strain evidence="9 10">WY-16</strain>
    </source>
</reference>
<dbReference type="InterPro" id="IPR036388">
    <property type="entry name" value="WH-like_DNA-bd_sf"/>
</dbReference>
<dbReference type="RefSeq" id="WP_305002120.1">
    <property type="nucleotide sequence ID" value="NZ_JAUQUB010000001.1"/>
</dbReference>
<evidence type="ECO:0000259" key="7">
    <source>
        <dbReference type="Pfam" id="PF02631"/>
    </source>
</evidence>
<evidence type="ECO:0000256" key="2">
    <source>
        <dbReference type="ARBA" id="ARBA00009695"/>
    </source>
</evidence>
<evidence type="ECO:0000256" key="6">
    <source>
        <dbReference type="SAM" id="MobiDB-lite"/>
    </source>
</evidence>
<dbReference type="HAMAP" id="MF_01114">
    <property type="entry name" value="RecX"/>
    <property type="match status" value="1"/>
</dbReference>
<comment type="similarity">
    <text evidence="2 5">Belongs to the RecX family.</text>
</comment>
<comment type="subcellular location">
    <subcellularLocation>
        <location evidence="1 5">Cytoplasm</location>
    </subcellularLocation>
</comment>
<dbReference type="InterPro" id="IPR053924">
    <property type="entry name" value="RecX_HTH_2nd"/>
</dbReference>
<dbReference type="Gene3D" id="1.10.10.10">
    <property type="entry name" value="Winged helix-like DNA-binding domain superfamily/Winged helix DNA-binding domain"/>
    <property type="match status" value="2"/>
</dbReference>
<feature type="domain" description="RecX third three-helical" evidence="8">
    <location>
        <begin position="181"/>
        <end position="228"/>
    </location>
</feature>
<protein>
    <recommendedName>
        <fullName evidence="3 5">Regulatory protein RecX</fullName>
    </recommendedName>
</protein>
<keyword evidence="10" id="KW-1185">Reference proteome</keyword>
<feature type="compositionally biased region" description="Low complexity" evidence="6">
    <location>
        <begin position="26"/>
        <end position="46"/>
    </location>
</feature>
<evidence type="ECO:0000313" key="9">
    <source>
        <dbReference type="EMBL" id="MDO7881717.1"/>
    </source>
</evidence>
<feature type="domain" description="RecX second three-helical" evidence="7">
    <location>
        <begin position="135"/>
        <end position="176"/>
    </location>
</feature>
<evidence type="ECO:0000256" key="1">
    <source>
        <dbReference type="ARBA" id="ARBA00004496"/>
    </source>
</evidence>
<comment type="caution">
    <text evidence="9">The sequence shown here is derived from an EMBL/GenBank/DDBJ whole genome shotgun (WGS) entry which is preliminary data.</text>
</comment>
<evidence type="ECO:0000313" key="10">
    <source>
        <dbReference type="Proteomes" id="UP001241072"/>
    </source>
</evidence>
<dbReference type="Pfam" id="PF21981">
    <property type="entry name" value="RecX_HTH3"/>
    <property type="match status" value="1"/>
</dbReference>
<evidence type="ECO:0000259" key="8">
    <source>
        <dbReference type="Pfam" id="PF21981"/>
    </source>
</evidence>
<proteinExistence type="inferred from homology"/>
<accession>A0ABT9BL17</accession>
<dbReference type="InterPro" id="IPR053925">
    <property type="entry name" value="RecX_HTH_3rd"/>
</dbReference>
<dbReference type="InterPro" id="IPR003783">
    <property type="entry name" value="Regulatory_RecX"/>
</dbReference>